<dbReference type="SMART" id="SM00385">
    <property type="entry name" value="CYCLIN"/>
    <property type="match status" value="1"/>
</dbReference>
<name>A0A8J5QHH2_9ASCO</name>
<dbReference type="InterPro" id="IPR043198">
    <property type="entry name" value="Cyclin/Ssn8"/>
</dbReference>
<protein>
    <submittedName>
        <fullName evidence="4">CTK2</fullName>
    </submittedName>
</protein>
<dbReference type="Pfam" id="PF00134">
    <property type="entry name" value="Cyclin_N"/>
    <property type="match status" value="1"/>
</dbReference>
<dbReference type="GO" id="GO:0006357">
    <property type="term" value="P:regulation of transcription by RNA polymerase II"/>
    <property type="evidence" value="ECO:0007669"/>
    <property type="project" value="InterPro"/>
</dbReference>
<dbReference type="InterPro" id="IPR006671">
    <property type="entry name" value="Cyclin_N"/>
</dbReference>
<feature type="compositionally biased region" description="Gly residues" evidence="2">
    <location>
        <begin position="157"/>
        <end position="167"/>
    </location>
</feature>
<dbReference type="GO" id="GO:0016538">
    <property type="term" value="F:cyclin-dependent protein serine/threonine kinase regulator activity"/>
    <property type="evidence" value="ECO:0007669"/>
    <property type="project" value="InterPro"/>
</dbReference>
<keyword evidence="1" id="KW-0195">Cyclin</keyword>
<gene>
    <name evidence="4" type="ORF">J8A68_005178</name>
</gene>
<evidence type="ECO:0000313" key="5">
    <source>
        <dbReference type="Proteomes" id="UP000694255"/>
    </source>
</evidence>
<comment type="similarity">
    <text evidence="1">Belongs to the cyclin family.</text>
</comment>
<dbReference type="OrthoDB" id="4951845at2759"/>
<evidence type="ECO:0000256" key="1">
    <source>
        <dbReference type="RuleBase" id="RU000383"/>
    </source>
</evidence>
<feature type="region of interest" description="Disordered" evidence="2">
    <location>
        <begin position="146"/>
        <end position="170"/>
    </location>
</feature>
<comment type="caution">
    <text evidence="4">The sequence shown here is derived from an EMBL/GenBank/DDBJ whole genome shotgun (WGS) entry which is preliminary data.</text>
</comment>
<accession>A0A8J5QHH2</accession>
<dbReference type="GeneID" id="73471978"/>
<evidence type="ECO:0000259" key="3">
    <source>
        <dbReference type="SMART" id="SM00385"/>
    </source>
</evidence>
<feature type="domain" description="Cyclin-like" evidence="3">
    <location>
        <begin position="59"/>
        <end position="192"/>
    </location>
</feature>
<dbReference type="PANTHER" id="PTHR10026">
    <property type="entry name" value="CYCLIN"/>
    <property type="match status" value="1"/>
</dbReference>
<dbReference type="RefSeq" id="XP_049261519.1">
    <property type="nucleotide sequence ID" value="XM_049409215.1"/>
</dbReference>
<dbReference type="InterPro" id="IPR013763">
    <property type="entry name" value="Cyclin-like_dom"/>
</dbReference>
<dbReference type="CDD" id="cd20546">
    <property type="entry name" value="CYCLIN_SpCG1C_ScCTK2-like_rpt2"/>
    <property type="match status" value="1"/>
</dbReference>
<dbReference type="AlphaFoldDB" id="A0A8J5QHH2"/>
<reference evidence="4 5" key="1">
    <citation type="journal article" date="2021" name="DNA Res.">
        <title>Genome analysis of Candida subhashii reveals its hybrid nature and dual mitochondrial genome conformations.</title>
        <authorList>
            <person name="Mixao V."/>
            <person name="Hegedusova E."/>
            <person name="Saus E."/>
            <person name="Pryszcz L.P."/>
            <person name="Cillingova A."/>
            <person name="Nosek J."/>
            <person name="Gabaldon T."/>
        </authorList>
    </citation>
    <scope>NUCLEOTIDE SEQUENCE [LARGE SCALE GENOMIC DNA]</scope>
    <source>
        <strain evidence="4 5">CBS 10753</strain>
    </source>
</reference>
<organism evidence="4 5">
    <name type="scientific">[Candida] subhashii</name>
    <dbReference type="NCBI Taxonomy" id="561895"/>
    <lineage>
        <taxon>Eukaryota</taxon>
        <taxon>Fungi</taxon>
        <taxon>Dikarya</taxon>
        <taxon>Ascomycota</taxon>
        <taxon>Saccharomycotina</taxon>
        <taxon>Pichiomycetes</taxon>
        <taxon>Debaryomycetaceae</taxon>
        <taxon>Spathaspora</taxon>
    </lineage>
</organism>
<feature type="compositionally biased region" description="Low complexity" evidence="2">
    <location>
        <begin position="146"/>
        <end position="156"/>
    </location>
</feature>
<evidence type="ECO:0000313" key="4">
    <source>
        <dbReference type="EMBL" id="KAG7661286.1"/>
    </source>
</evidence>
<dbReference type="Proteomes" id="UP000694255">
    <property type="component" value="Unassembled WGS sequence"/>
</dbReference>
<evidence type="ECO:0000256" key="2">
    <source>
        <dbReference type="SAM" id="MobiDB-lite"/>
    </source>
</evidence>
<dbReference type="EMBL" id="JAGSYN010000222">
    <property type="protein sequence ID" value="KAG7661286.1"/>
    <property type="molecule type" value="Genomic_DNA"/>
</dbReference>
<proteinExistence type="inferred from homology"/>
<sequence>MDSKEQTPSVIENGGKPMPTITQIARPFFTNSEISYMHSLTIDESKKLQYNQTKHQIFQLLFQVIKQLKFPLRVLATAMSYYQRYYLFNKFEMPNNGEDFERDPYIVAITSLFLASKNEDCIKKLKDIQNVVNKIRDIDEGKLIMNGSGSSNSTSSSGGGGGGGGSSGNNEPVPLFEVQRKFILSTEFKLLQLIKFDFSNGSNHLSIKTSVDNLLTQFCKQLDINYRMSILAWFISFDIMSTPLCLVIPPHCISLAIIIITLNLKPQEIKLSHHELGEEDDDTRLSEILDSIDSEKDFKCPEVLVNEGIIYILDYYIHQYSHSILNNYLPPIDKQIGKEQIFKFMELKEKFNDLKILNETSCTGTLNRTDDYLLRWDFSISSKGAARFMLSNKRRRFNKELEIHQDA</sequence>
<keyword evidence="5" id="KW-1185">Reference proteome</keyword>